<dbReference type="Proteomes" id="UP000238937">
    <property type="component" value="Unassembled WGS sequence"/>
</dbReference>
<accession>A0A2T1GJH8</accession>
<dbReference type="EMBL" id="PVWO01000060">
    <property type="protein sequence ID" value="PSB57835.1"/>
    <property type="molecule type" value="Genomic_DNA"/>
</dbReference>
<dbReference type="PANTHER" id="PTHR43792">
    <property type="entry name" value="GNAT FAMILY, PUTATIVE (AFU_ORTHOLOGUE AFUA_3G00765)-RELATED-RELATED"/>
    <property type="match status" value="1"/>
</dbReference>
<proteinExistence type="predicted"/>
<comment type="caution">
    <text evidence="2">The sequence shown here is derived from an EMBL/GenBank/DDBJ whole genome shotgun (WGS) entry which is preliminary data.</text>
</comment>
<dbReference type="Gene3D" id="3.40.630.30">
    <property type="match status" value="1"/>
</dbReference>
<dbReference type="InterPro" id="IPR051531">
    <property type="entry name" value="N-acetyltransferase"/>
</dbReference>
<reference evidence="2 3" key="1">
    <citation type="submission" date="2018-03" db="EMBL/GenBank/DDBJ databases">
        <title>The ancient ancestry and fast evolution of plastids.</title>
        <authorList>
            <person name="Moore K.R."/>
            <person name="Magnabosco C."/>
            <person name="Momper L."/>
            <person name="Gold D.A."/>
            <person name="Bosak T."/>
            <person name="Fournier G.P."/>
        </authorList>
    </citation>
    <scope>NUCLEOTIDE SEQUENCE [LARGE SCALE GENOMIC DNA]</scope>
    <source>
        <strain evidence="2 3">CCALA 037</strain>
    </source>
</reference>
<dbReference type="PROSITE" id="PS51186">
    <property type="entry name" value="GNAT"/>
    <property type="match status" value="1"/>
</dbReference>
<dbReference type="OrthoDB" id="9785602at2"/>
<protein>
    <submittedName>
        <fullName evidence="2">GNAT family N-acetyltransferase</fullName>
    </submittedName>
</protein>
<dbReference type="AlphaFoldDB" id="A0A2T1GJH8"/>
<dbReference type="InterPro" id="IPR000182">
    <property type="entry name" value="GNAT_dom"/>
</dbReference>
<feature type="domain" description="N-acetyltransferase" evidence="1">
    <location>
        <begin position="9"/>
        <end position="169"/>
    </location>
</feature>
<dbReference type="InterPro" id="IPR016181">
    <property type="entry name" value="Acyl_CoA_acyltransferase"/>
</dbReference>
<keyword evidence="2" id="KW-0808">Transferase</keyword>
<keyword evidence="3" id="KW-1185">Reference proteome</keyword>
<dbReference type="RefSeq" id="WP_106302036.1">
    <property type="nucleotide sequence ID" value="NZ_PVWO01000060.1"/>
</dbReference>
<organism evidence="2 3">
    <name type="scientific">Chamaesiphon polymorphus CCALA 037</name>
    <dbReference type="NCBI Taxonomy" id="2107692"/>
    <lineage>
        <taxon>Bacteria</taxon>
        <taxon>Bacillati</taxon>
        <taxon>Cyanobacteriota</taxon>
        <taxon>Cyanophyceae</taxon>
        <taxon>Gomontiellales</taxon>
        <taxon>Chamaesiphonaceae</taxon>
        <taxon>Chamaesiphon</taxon>
    </lineage>
</organism>
<evidence type="ECO:0000313" key="2">
    <source>
        <dbReference type="EMBL" id="PSB57835.1"/>
    </source>
</evidence>
<dbReference type="PANTHER" id="PTHR43792:SF1">
    <property type="entry name" value="N-ACETYLTRANSFERASE DOMAIN-CONTAINING PROTEIN"/>
    <property type="match status" value="1"/>
</dbReference>
<dbReference type="SUPFAM" id="SSF55729">
    <property type="entry name" value="Acyl-CoA N-acyltransferases (Nat)"/>
    <property type="match status" value="1"/>
</dbReference>
<sequence>MKILETNRLILRHQILEDLDSLYELYRDPEVKQYIPDAPRTYQETKEELEWFFKGHPKYPQLGLWATIHKKTNQFIGRCGLLPWKIDDREEVEVAYLLAKKYWGQGLGTEAAQGVARYAFDRLHLRRLICLIDPENQASIRVACKLGMAFEKEFEYRHGRCLVYATSREDDVRR</sequence>
<evidence type="ECO:0000313" key="3">
    <source>
        <dbReference type="Proteomes" id="UP000238937"/>
    </source>
</evidence>
<gene>
    <name evidence="2" type="ORF">C7B77_06995</name>
</gene>
<dbReference type="Pfam" id="PF13302">
    <property type="entry name" value="Acetyltransf_3"/>
    <property type="match status" value="1"/>
</dbReference>
<name>A0A2T1GJH8_9CYAN</name>
<evidence type="ECO:0000259" key="1">
    <source>
        <dbReference type="PROSITE" id="PS51186"/>
    </source>
</evidence>
<dbReference type="GO" id="GO:0016747">
    <property type="term" value="F:acyltransferase activity, transferring groups other than amino-acyl groups"/>
    <property type="evidence" value="ECO:0007669"/>
    <property type="project" value="InterPro"/>
</dbReference>